<evidence type="ECO:0000313" key="2">
    <source>
        <dbReference type="Proteomes" id="UP000177090"/>
    </source>
</evidence>
<dbReference type="AlphaFoldDB" id="A0A1G2QLE1"/>
<comment type="caution">
    <text evidence="1">The sequence shown here is derived from an EMBL/GenBank/DDBJ whole genome shotgun (WGS) entry which is preliminary data.</text>
</comment>
<dbReference type="EMBL" id="MHTL01000002">
    <property type="protein sequence ID" value="OHA61346.1"/>
    <property type="molecule type" value="Genomic_DNA"/>
</dbReference>
<protein>
    <submittedName>
        <fullName evidence="1">Uncharacterized protein</fullName>
    </submittedName>
</protein>
<organism evidence="1 2">
    <name type="scientific">Candidatus Vogelbacteria bacterium RIFOXYD1_FULL_51_18</name>
    <dbReference type="NCBI Taxonomy" id="1802440"/>
    <lineage>
        <taxon>Bacteria</taxon>
        <taxon>Candidatus Vogeliibacteriota</taxon>
    </lineage>
</organism>
<evidence type="ECO:0000313" key="1">
    <source>
        <dbReference type="EMBL" id="OHA61346.1"/>
    </source>
</evidence>
<sequence>MAQSLFQQVEHLESLGARLSGEAEVLHEIEDYFYFRQVEFYPIVRDQIEKILEFVPDVFPEDWKSPDGYDELTPQQQQAYREIAKAGLQACPGPVIQKVIELAIEFRKNHSK</sequence>
<dbReference type="Proteomes" id="UP000177090">
    <property type="component" value="Unassembled WGS sequence"/>
</dbReference>
<dbReference type="STRING" id="1802440.A2569_00645"/>
<name>A0A1G2QLE1_9BACT</name>
<reference evidence="1 2" key="1">
    <citation type="journal article" date="2016" name="Nat. Commun.">
        <title>Thousands of microbial genomes shed light on interconnected biogeochemical processes in an aquifer system.</title>
        <authorList>
            <person name="Anantharaman K."/>
            <person name="Brown C.T."/>
            <person name="Hug L.A."/>
            <person name="Sharon I."/>
            <person name="Castelle C.J."/>
            <person name="Probst A.J."/>
            <person name="Thomas B.C."/>
            <person name="Singh A."/>
            <person name="Wilkins M.J."/>
            <person name="Karaoz U."/>
            <person name="Brodie E.L."/>
            <person name="Williams K.H."/>
            <person name="Hubbard S.S."/>
            <person name="Banfield J.F."/>
        </authorList>
    </citation>
    <scope>NUCLEOTIDE SEQUENCE [LARGE SCALE GENOMIC DNA]</scope>
</reference>
<accession>A0A1G2QLE1</accession>
<gene>
    <name evidence="1" type="ORF">A2569_00645</name>
</gene>
<proteinExistence type="predicted"/>